<dbReference type="EMBL" id="CP072425">
    <property type="protein sequence ID" value="QTL34220.1"/>
    <property type="molecule type" value="Genomic_DNA"/>
</dbReference>
<organism evidence="2 3">
    <name type="scientific">Pseudoalteromonas viridis</name>
    <dbReference type="NCBI Taxonomy" id="339617"/>
    <lineage>
        <taxon>Bacteria</taxon>
        <taxon>Pseudomonadati</taxon>
        <taxon>Pseudomonadota</taxon>
        <taxon>Gammaproteobacteria</taxon>
        <taxon>Alteromonadales</taxon>
        <taxon>Pseudoalteromonadaceae</taxon>
        <taxon>Pseudoalteromonas</taxon>
    </lineage>
</organism>
<accession>A0ABX7V4R6</accession>
<dbReference type="Proteomes" id="UP000665025">
    <property type="component" value="Chromosome 1"/>
</dbReference>
<dbReference type="InterPro" id="IPR041698">
    <property type="entry name" value="Methyltransf_25"/>
</dbReference>
<dbReference type="InterPro" id="IPR050508">
    <property type="entry name" value="Methyltransf_Superfamily"/>
</dbReference>
<dbReference type="PANTHER" id="PTHR42912">
    <property type="entry name" value="METHYLTRANSFERASE"/>
    <property type="match status" value="1"/>
</dbReference>
<proteinExistence type="predicted"/>
<keyword evidence="3" id="KW-1185">Reference proteome</keyword>
<keyword evidence="2" id="KW-0489">Methyltransferase</keyword>
<keyword evidence="2" id="KW-0808">Transferase</keyword>
<dbReference type="InterPro" id="IPR029063">
    <property type="entry name" value="SAM-dependent_MTases_sf"/>
</dbReference>
<gene>
    <name evidence="2" type="ORF">J5X90_11635</name>
</gene>
<sequence length="223" mass="25151">MGFSKEWDDLYRNNRHMSVWPWSQLVSLCLRHTPLGKKEGEYQVLEVGCGAGANLPFFCSYSDQVYALDGSEHIVTLLKERFPSLASQIKVADFTKEIPFTEQFDLIVDRGASVHNDTASIARYLSNAYTHLKPGGHLIITDWFSTEHGYFDSGTSIAQDHLTKYGYETGPFAGVGKVHFFDRATIMTLTEQFDLIHLEHQITQVDGIKEQGASWSLVLSKPE</sequence>
<evidence type="ECO:0000313" key="2">
    <source>
        <dbReference type="EMBL" id="QTL34220.1"/>
    </source>
</evidence>
<dbReference type="Pfam" id="PF13649">
    <property type="entry name" value="Methyltransf_25"/>
    <property type="match status" value="1"/>
</dbReference>
<dbReference type="RefSeq" id="WP_209051366.1">
    <property type="nucleotide sequence ID" value="NZ_CP072425.1"/>
</dbReference>
<evidence type="ECO:0000313" key="3">
    <source>
        <dbReference type="Proteomes" id="UP000665025"/>
    </source>
</evidence>
<dbReference type="CDD" id="cd02440">
    <property type="entry name" value="AdoMet_MTases"/>
    <property type="match status" value="1"/>
</dbReference>
<dbReference type="PANTHER" id="PTHR42912:SF93">
    <property type="entry name" value="N6-ADENOSINE-METHYLTRANSFERASE TMT1A"/>
    <property type="match status" value="1"/>
</dbReference>
<dbReference type="SUPFAM" id="SSF53335">
    <property type="entry name" value="S-adenosyl-L-methionine-dependent methyltransferases"/>
    <property type="match status" value="1"/>
</dbReference>
<dbReference type="GO" id="GO:0032259">
    <property type="term" value="P:methylation"/>
    <property type="evidence" value="ECO:0007669"/>
    <property type="project" value="UniProtKB-KW"/>
</dbReference>
<dbReference type="GO" id="GO:0008168">
    <property type="term" value="F:methyltransferase activity"/>
    <property type="evidence" value="ECO:0007669"/>
    <property type="project" value="UniProtKB-KW"/>
</dbReference>
<feature type="domain" description="Methyltransferase" evidence="1">
    <location>
        <begin position="44"/>
        <end position="136"/>
    </location>
</feature>
<reference evidence="2 3" key="1">
    <citation type="submission" date="2021-03" db="EMBL/GenBank/DDBJ databases">
        <title>Complete Genome of Pseudoalteromonas viridis Strain BBR56, a new biocontrol bacterial candidate.</title>
        <authorList>
            <person name="Handayani D.P."/>
            <person name="Isnansetyo A."/>
            <person name="Istiqomah I."/>
            <person name="Jumina J."/>
        </authorList>
    </citation>
    <scope>NUCLEOTIDE SEQUENCE [LARGE SCALE GENOMIC DNA]</scope>
    <source>
        <strain evidence="2 3">BBR56</strain>
    </source>
</reference>
<dbReference type="Gene3D" id="3.40.50.150">
    <property type="entry name" value="Vaccinia Virus protein VP39"/>
    <property type="match status" value="1"/>
</dbReference>
<protein>
    <submittedName>
        <fullName evidence="2">Class I SAM-dependent methyltransferase</fullName>
    </submittedName>
</protein>
<evidence type="ECO:0000259" key="1">
    <source>
        <dbReference type="Pfam" id="PF13649"/>
    </source>
</evidence>
<name>A0ABX7V4R6_9GAMM</name>